<dbReference type="EMBL" id="CP001032">
    <property type="protein sequence ID" value="ACB76429.1"/>
    <property type="molecule type" value="Genomic_DNA"/>
</dbReference>
<keyword evidence="3" id="KW-0813">Transport</keyword>
<sequence>MSVEPTAPLLTPPQRRVVGFALTLLAALGSVALLVGAVIVLGRAISFFSSVLWPLAVAGVLALILRPLVEVLEHRLRLRRLTAVVVLYGAVVLALAGLLIAVLPPLIDQAVNFISYLPTLWENTLNYFRQHFPQWLDLIQRQLAKLPGVSGGEGEGSTLRDLSGALIKQLETVLRQAAPSLMAAGGGVLGVFVFLTNLAIIPVYLFFFLLARGEPADELPQHLVFLRPRVRDDVVFLVREFVAIVVAFFRGQLLIGLIMGALLATGFSLIGLRFGLILGLVLGLLNIVPYLGTIVGLAITLPLAFFQPDGGWHLIALVLLVVVIVQLIEGWVLTPKIMGMQTGLHPVAIIVAVFFWGTAFGGVLGMLLAIPLTAFFVTAWRLVRRKYLTRPRATPS</sequence>
<name>B1ZZM0_OPITP</name>
<evidence type="ECO:0000256" key="1">
    <source>
        <dbReference type="ARBA" id="ARBA00004651"/>
    </source>
</evidence>
<dbReference type="KEGG" id="ote:Oter_3149"/>
<dbReference type="PANTHER" id="PTHR21716">
    <property type="entry name" value="TRANSMEMBRANE PROTEIN"/>
    <property type="match status" value="1"/>
</dbReference>
<evidence type="ECO:0008006" key="11">
    <source>
        <dbReference type="Google" id="ProtNLM"/>
    </source>
</evidence>
<feature type="transmembrane region" description="Helical" evidence="8">
    <location>
        <begin position="363"/>
        <end position="383"/>
    </location>
</feature>
<gene>
    <name evidence="9" type="ordered locus">Oter_3149</name>
</gene>
<dbReference type="Proteomes" id="UP000007013">
    <property type="component" value="Chromosome"/>
</dbReference>
<evidence type="ECO:0000256" key="5">
    <source>
        <dbReference type="ARBA" id="ARBA00022692"/>
    </source>
</evidence>
<evidence type="ECO:0000256" key="8">
    <source>
        <dbReference type="SAM" id="Phobius"/>
    </source>
</evidence>
<protein>
    <recommendedName>
        <fullName evidence="11">Permease</fullName>
    </recommendedName>
</protein>
<dbReference type="InterPro" id="IPR002549">
    <property type="entry name" value="AI-2E-like"/>
</dbReference>
<dbReference type="PANTHER" id="PTHR21716:SF53">
    <property type="entry name" value="PERMEASE PERM-RELATED"/>
    <property type="match status" value="1"/>
</dbReference>
<feature type="transmembrane region" description="Helical" evidence="8">
    <location>
        <begin position="81"/>
        <end position="107"/>
    </location>
</feature>
<keyword evidence="6 8" id="KW-1133">Transmembrane helix</keyword>
<dbReference type="STRING" id="452637.Oter_3149"/>
<dbReference type="OrthoDB" id="9793390at2"/>
<evidence type="ECO:0000256" key="7">
    <source>
        <dbReference type="ARBA" id="ARBA00023136"/>
    </source>
</evidence>
<feature type="transmembrane region" description="Helical" evidence="8">
    <location>
        <begin position="188"/>
        <end position="211"/>
    </location>
</feature>
<organism evidence="9 10">
    <name type="scientific">Opitutus terrae (strain DSM 11246 / JCM 15787 / PB90-1)</name>
    <dbReference type="NCBI Taxonomy" id="452637"/>
    <lineage>
        <taxon>Bacteria</taxon>
        <taxon>Pseudomonadati</taxon>
        <taxon>Verrucomicrobiota</taxon>
        <taxon>Opitutia</taxon>
        <taxon>Opitutales</taxon>
        <taxon>Opitutaceae</taxon>
        <taxon>Opitutus</taxon>
    </lineage>
</organism>
<feature type="transmembrane region" description="Helical" evidence="8">
    <location>
        <begin position="51"/>
        <end position="69"/>
    </location>
</feature>
<dbReference type="HOGENOM" id="CLU_031275_8_0_0"/>
<reference evidence="9 10" key="1">
    <citation type="journal article" date="2011" name="J. Bacteriol.">
        <title>Genome sequence of the verrucomicrobium Opitutus terrae PB90-1, an abundant inhabitant of rice paddy soil ecosystems.</title>
        <authorList>
            <person name="van Passel M.W."/>
            <person name="Kant R."/>
            <person name="Palva A."/>
            <person name="Copeland A."/>
            <person name="Lucas S."/>
            <person name="Lapidus A."/>
            <person name="Glavina del Rio T."/>
            <person name="Pitluck S."/>
            <person name="Goltsman E."/>
            <person name="Clum A."/>
            <person name="Sun H."/>
            <person name="Schmutz J."/>
            <person name="Larimer F.W."/>
            <person name="Land M.L."/>
            <person name="Hauser L."/>
            <person name="Kyrpides N."/>
            <person name="Mikhailova N."/>
            <person name="Richardson P.P."/>
            <person name="Janssen P.H."/>
            <person name="de Vos W.M."/>
            <person name="Smidt H."/>
        </authorList>
    </citation>
    <scope>NUCLEOTIDE SEQUENCE [LARGE SCALE GENOMIC DNA]</scope>
    <source>
        <strain evidence="10">DSM 11246 / JCM 15787 / PB90-1</strain>
    </source>
</reference>
<evidence type="ECO:0000256" key="2">
    <source>
        <dbReference type="ARBA" id="ARBA00009773"/>
    </source>
</evidence>
<dbReference type="Pfam" id="PF01594">
    <property type="entry name" value="AI-2E_transport"/>
    <property type="match status" value="1"/>
</dbReference>
<keyword evidence="4" id="KW-1003">Cell membrane</keyword>
<dbReference type="GO" id="GO:0055085">
    <property type="term" value="P:transmembrane transport"/>
    <property type="evidence" value="ECO:0007669"/>
    <property type="project" value="TreeGrafter"/>
</dbReference>
<comment type="similarity">
    <text evidence="2">Belongs to the autoinducer-2 exporter (AI-2E) (TC 2.A.86) family.</text>
</comment>
<proteinExistence type="inferred from homology"/>
<dbReference type="GO" id="GO:0005886">
    <property type="term" value="C:plasma membrane"/>
    <property type="evidence" value="ECO:0007669"/>
    <property type="project" value="UniProtKB-SubCell"/>
</dbReference>
<feature type="transmembrane region" description="Helical" evidence="8">
    <location>
        <begin position="312"/>
        <end position="333"/>
    </location>
</feature>
<keyword evidence="7 8" id="KW-0472">Membrane</keyword>
<feature type="transmembrane region" description="Helical" evidence="8">
    <location>
        <begin position="255"/>
        <end position="280"/>
    </location>
</feature>
<dbReference type="RefSeq" id="WP_012375958.1">
    <property type="nucleotide sequence ID" value="NC_010571.1"/>
</dbReference>
<evidence type="ECO:0000256" key="3">
    <source>
        <dbReference type="ARBA" id="ARBA00022448"/>
    </source>
</evidence>
<feature type="transmembrane region" description="Helical" evidence="8">
    <location>
        <begin position="287"/>
        <end position="306"/>
    </location>
</feature>
<evidence type="ECO:0000256" key="6">
    <source>
        <dbReference type="ARBA" id="ARBA00022989"/>
    </source>
</evidence>
<accession>B1ZZM0</accession>
<evidence type="ECO:0000313" key="10">
    <source>
        <dbReference type="Proteomes" id="UP000007013"/>
    </source>
</evidence>
<evidence type="ECO:0000256" key="4">
    <source>
        <dbReference type="ARBA" id="ARBA00022475"/>
    </source>
</evidence>
<dbReference type="eggNOG" id="COG0628">
    <property type="taxonomic scope" value="Bacteria"/>
</dbReference>
<comment type="subcellular location">
    <subcellularLocation>
        <location evidence="1">Cell membrane</location>
        <topology evidence="1">Multi-pass membrane protein</topology>
    </subcellularLocation>
</comment>
<keyword evidence="5 8" id="KW-0812">Transmembrane</keyword>
<keyword evidence="10" id="KW-1185">Reference proteome</keyword>
<evidence type="ECO:0000313" key="9">
    <source>
        <dbReference type="EMBL" id="ACB76429.1"/>
    </source>
</evidence>
<feature type="transmembrane region" description="Helical" evidence="8">
    <location>
        <begin position="20"/>
        <end position="45"/>
    </location>
</feature>
<dbReference type="AlphaFoldDB" id="B1ZZM0"/>